<keyword evidence="1" id="KW-0812">Transmembrane</keyword>
<keyword evidence="1" id="KW-0472">Membrane</keyword>
<reference evidence="2 3" key="1">
    <citation type="submission" date="2015-09" db="EMBL/GenBank/DDBJ databases">
        <title>Draft genome of the parasitic nematode Teladorsagia circumcincta isolate WARC Sus (inbred).</title>
        <authorList>
            <person name="Mitreva M."/>
        </authorList>
    </citation>
    <scope>NUCLEOTIDE SEQUENCE [LARGE SCALE GENOMIC DNA]</scope>
    <source>
        <strain evidence="2 3">S</strain>
    </source>
</reference>
<feature type="transmembrane region" description="Helical" evidence="1">
    <location>
        <begin position="20"/>
        <end position="36"/>
    </location>
</feature>
<dbReference type="EMBL" id="KZ345638">
    <property type="protein sequence ID" value="PIO72603.1"/>
    <property type="molecule type" value="Genomic_DNA"/>
</dbReference>
<dbReference type="Proteomes" id="UP000230423">
    <property type="component" value="Unassembled WGS sequence"/>
</dbReference>
<protein>
    <submittedName>
        <fullName evidence="2">Uncharacterized protein</fullName>
    </submittedName>
</protein>
<dbReference type="AlphaFoldDB" id="A0A2G9UR27"/>
<proteinExistence type="predicted"/>
<organism evidence="2 3">
    <name type="scientific">Teladorsagia circumcincta</name>
    <name type="common">Brown stomach worm</name>
    <name type="synonym">Ostertagia circumcincta</name>
    <dbReference type="NCBI Taxonomy" id="45464"/>
    <lineage>
        <taxon>Eukaryota</taxon>
        <taxon>Metazoa</taxon>
        <taxon>Ecdysozoa</taxon>
        <taxon>Nematoda</taxon>
        <taxon>Chromadorea</taxon>
        <taxon>Rhabditida</taxon>
        <taxon>Rhabditina</taxon>
        <taxon>Rhabditomorpha</taxon>
        <taxon>Strongyloidea</taxon>
        <taxon>Trichostrongylidae</taxon>
        <taxon>Teladorsagia</taxon>
    </lineage>
</organism>
<name>A0A2G9UR27_TELCI</name>
<evidence type="ECO:0000313" key="2">
    <source>
        <dbReference type="EMBL" id="PIO72603.1"/>
    </source>
</evidence>
<evidence type="ECO:0000313" key="3">
    <source>
        <dbReference type="Proteomes" id="UP000230423"/>
    </source>
</evidence>
<gene>
    <name evidence="2" type="ORF">TELCIR_05467</name>
</gene>
<keyword evidence="3" id="KW-1185">Reference proteome</keyword>
<sequence length="60" mass="7235">MAKMKKRQYEDNEFTWVPNYIATLLSVVQLSLFVIYPRRPTFVEMEEPLYAVNRKTNHDL</sequence>
<keyword evidence="1" id="KW-1133">Transmembrane helix</keyword>
<accession>A0A2G9UR27</accession>
<evidence type="ECO:0000256" key="1">
    <source>
        <dbReference type="SAM" id="Phobius"/>
    </source>
</evidence>